<evidence type="ECO:0000256" key="1">
    <source>
        <dbReference type="SAM" id="MobiDB-lite"/>
    </source>
</evidence>
<dbReference type="EMBL" id="PXYI01000001">
    <property type="protein sequence ID" value="PSJ43298.1"/>
    <property type="molecule type" value="Genomic_DNA"/>
</dbReference>
<evidence type="ECO:0000313" key="3">
    <source>
        <dbReference type="EMBL" id="PSJ43298.1"/>
    </source>
</evidence>
<evidence type="ECO:0000313" key="4">
    <source>
        <dbReference type="Proteomes" id="UP000241167"/>
    </source>
</evidence>
<reference evidence="3 4" key="1">
    <citation type="submission" date="2018-03" db="EMBL/GenBank/DDBJ databases">
        <title>The draft genome of Sphingosinicella sp. GL-C-18.</title>
        <authorList>
            <person name="Liu L."/>
            <person name="Li L."/>
            <person name="Liang L."/>
            <person name="Zhang X."/>
            <person name="Wang T."/>
        </authorList>
    </citation>
    <scope>NUCLEOTIDE SEQUENCE [LARGE SCALE GENOMIC DNA]</scope>
    <source>
        <strain evidence="3 4">GL-C-18</strain>
    </source>
</reference>
<gene>
    <name evidence="3" type="ORF">C7I55_02680</name>
</gene>
<accession>A0A2P7QZA7</accession>
<feature type="signal peptide" evidence="2">
    <location>
        <begin position="1"/>
        <end position="19"/>
    </location>
</feature>
<sequence>MRKLIIAASTFALAAPAFAQAYPDPRDDEVVRSLPAPGEIDAMGDRVGAIADAILDTPVGPLREAIEGRRLSRRERDETLGDVASRDDPYARDRVRDEIAIASAGVGSAVEQLAVLTPVLRRSLEDAARRMEDAIAQSRARRGERRYDPDLEDDWER</sequence>
<keyword evidence="4" id="KW-1185">Reference proteome</keyword>
<dbReference type="RefSeq" id="WP_106511315.1">
    <property type="nucleotide sequence ID" value="NZ_PXYI01000001.1"/>
</dbReference>
<protein>
    <submittedName>
        <fullName evidence="3">Uncharacterized protein</fullName>
    </submittedName>
</protein>
<organism evidence="3 4">
    <name type="scientific">Allosphingosinicella deserti</name>
    <dbReference type="NCBI Taxonomy" id="2116704"/>
    <lineage>
        <taxon>Bacteria</taxon>
        <taxon>Pseudomonadati</taxon>
        <taxon>Pseudomonadota</taxon>
        <taxon>Alphaproteobacteria</taxon>
        <taxon>Sphingomonadales</taxon>
        <taxon>Sphingomonadaceae</taxon>
        <taxon>Allosphingosinicella</taxon>
    </lineage>
</organism>
<name>A0A2P7QZA7_9SPHN</name>
<dbReference type="OrthoDB" id="7451179at2"/>
<feature type="chain" id="PRO_5015159487" evidence="2">
    <location>
        <begin position="20"/>
        <end position="157"/>
    </location>
</feature>
<dbReference type="AlphaFoldDB" id="A0A2P7QZA7"/>
<dbReference type="Proteomes" id="UP000241167">
    <property type="component" value="Unassembled WGS sequence"/>
</dbReference>
<comment type="caution">
    <text evidence="3">The sequence shown here is derived from an EMBL/GenBank/DDBJ whole genome shotgun (WGS) entry which is preliminary data.</text>
</comment>
<proteinExistence type="predicted"/>
<feature type="region of interest" description="Disordered" evidence="1">
    <location>
        <begin position="135"/>
        <end position="157"/>
    </location>
</feature>
<keyword evidence="2" id="KW-0732">Signal</keyword>
<evidence type="ECO:0000256" key="2">
    <source>
        <dbReference type="SAM" id="SignalP"/>
    </source>
</evidence>